<sequence>MAKLIIGANRGIGLETTRQLRARGDDVIATARNASEELRSTGAQIQEGVDITRHDTLHALADRLSGEPLEWVLVVSGLMRVQRLGALDETAVAGIRAQFETNALGPLMAAEALHPLLNDGGTLGIVTSRMGSIADNTSGNSYGYRMSKAAVNMAAVSLAHDLRPRGIAVALLHPGWVRTDMTSHNGLIDPPESAAGIIERMGQVSLEDSGRFWHAPNREVLPW</sequence>
<dbReference type="CDD" id="cd05325">
    <property type="entry name" value="carb_red_sniffer_like_SDR_c"/>
    <property type="match status" value="1"/>
</dbReference>
<dbReference type="STRING" id="349124.Hhal_1671"/>
<dbReference type="RefSeq" id="WP_011814457.1">
    <property type="nucleotide sequence ID" value="NC_008789.1"/>
</dbReference>
<dbReference type="PANTHER" id="PTHR45458:SF1">
    <property type="entry name" value="SHORT CHAIN DEHYDROGENASE"/>
    <property type="match status" value="1"/>
</dbReference>
<dbReference type="EMBL" id="CP000544">
    <property type="protein sequence ID" value="ABM62435.1"/>
    <property type="molecule type" value="Genomic_DNA"/>
</dbReference>
<dbReference type="InterPro" id="IPR002347">
    <property type="entry name" value="SDR_fam"/>
</dbReference>
<dbReference type="PRINTS" id="PR00081">
    <property type="entry name" value="GDHRDH"/>
</dbReference>
<dbReference type="eggNOG" id="COG0300">
    <property type="taxonomic scope" value="Bacteria"/>
</dbReference>
<dbReference type="SUPFAM" id="SSF51735">
    <property type="entry name" value="NAD(P)-binding Rossmann-fold domains"/>
    <property type="match status" value="1"/>
</dbReference>
<reference evidence="1 2" key="2">
    <citation type="journal article" date="2013" name="Stand. Genomic Sci.">
        <title>Complete genome sequence of Halorhodospira halophila SL1.</title>
        <authorList>
            <person name="Challacombe J.F."/>
            <person name="Majid S."/>
            <person name="Deole R."/>
            <person name="Brettin T.S."/>
            <person name="Bruce D."/>
            <person name="Delano S.F."/>
            <person name="Detter J.C."/>
            <person name="Gleasner C.D."/>
            <person name="Han C.S."/>
            <person name="Misra M."/>
            <person name="Reitenga K.G."/>
            <person name="Mikhailova N."/>
            <person name="Woyke T."/>
            <person name="Pitluck S."/>
            <person name="Nolan M."/>
            <person name="Land M.L."/>
            <person name="Saunders E."/>
            <person name="Tapia R."/>
            <person name="Lapidus A."/>
            <person name="Ivanova N."/>
            <person name="Hoff W.D."/>
        </authorList>
    </citation>
    <scope>NUCLEOTIDE SEQUENCE [LARGE SCALE GENOMIC DNA]</scope>
    <source>
        <strain evidence="2">DSM 244 / SL1</strain>
    </source>
</reference>
<reference evidence="2" key="1">
    <citation type="submission" date="2006-12" db="EMBL/GenBank/DDBJ databases">
        <title>Complete sequence of Halorhodospira halophila SL1.</title>
        <authorList>
            <consortium name="US DOE Joint Genome Institute"/>
            <person name="Copeland A."/>
            <person name="Lucas S."/>
            <person name="Lapidus A."/>
            <person name="Barry K."/>
            <person name="Detter J.C."/>
            <person name="Glavina del Rio T."/>
            <person name="Hammon N."/>
            <person name="Israni S."/>
            <person name="Dalin E."/>
            <person name="Tice H."/>
            <person name="Pitluck S."/>
            <person name="Saunders E."/>
            <person name="Brettin T."/>
            <person name="Bruce D."/>
            <person name="Han C."/>
            <person name="Tapia R."/>
            <person name="Schmutz J."/>
            <person name="Larimer F."/>
            <person name="Land M."/>
            <person name="Hauser L."/>
            <person name="Kyrpides N."/>
            <person name="Mikhailova N."/>
            <person name="Hoff W."/>
            <person name="Richardson P."/>
        </authorList>
    </citation>
    <scope>NUCLEOTIDE SEQUENCE [LARGE SCALE GENOMIC DNA]</scope>
    <source>
        <strain evidence="2">DSM 244 / SL1</strain>
    </source>
</reference>
<dbReference type="PANTHER" id="PTHR45458">
    <property type="entry name" value="SHORT-CHAIN DEHYDROGENASE/REDUCTASE SDR"/>
    <property type="match status" value="1"/>
</dbReference>
<evidence type="ECO:0000313" key="1">
    <source>
        <dbReference type="EMBL" id="ABM62435.1"/>
    </source>
</evidence>
<proteinExistence type="predicted"/>
<organism evidence="1 2">
    <name type="scientific">Halorhodospira halophila (strain DSM 244 / SL1)</name>
    <name type="common">Ectothiorhodospira halophila (strain DSM 244 / SL1)</name>
    <dbReference type="NCBI Taxonomy" id="349124"/>
    <lineage>
        <taxon>Bacteria</taxon>
        <taxon>Pseudomonadati</taxon>
        <taxon>Pseudomonadota</taxon>
        <taxon>Gammaproteobacteria</taxon>
        <taxon>Chromatiales</taxon>
        <taxon>Ectothiorhodospiraceae</taxon>
        <taxon>Halorhodospira</taxon>
    </lineage>
</organism>
<dbReference type="InterPro" id="IPR036291">
    <property type="entry name" value="NAD(P)-bd_dom_sf"/>
</dbReference>
<accession>A1WXM3</accession>
<dbReference type="GO" id="GO:0016616">
    <property type="term" value="F:oxidoreductase activity, acting on the CH-OH group of donors, NAD or NADP as acceptor"/>
    <property type="evidence" value="ECO:0007669"/>
    <property type="project" value="TreeGrafter"/>
</dbReference>
<dbReference type="Proteomes" id="UP000000647">
    <property type="component" value="Chromosome"/>
</dbReference>
<dbReference type="Pfam" id="PF00106">
    <property type="entry name" value="adh_short"/>
    <property type="match status" value="1"/>
</dbReference>
<dbReference type="AlphaFoldDB" id="A1WXM3"/>
<dbReference type="KEGG" id="hha:Hhal_1671"/>
<dbReference type="InterPro" id="IPR052184">
    <property type="entry name" value="SDR_enzymes"/>
</dbReference>
<gene>
    <name evidence="1" type="ordered locus">Hhal_1671</name>
</gene>
<keyword evidence="2" id="KW-1185">Reference proteome</keyword>
<dbReference type="OrthoDB" id="5786478at2"/>
<protein>
    <submittedName>
        <fullName evidence="1">Short-chain dehydrogenase/reductase SDR</fullName>
    </submittedName>
</protein>
<dbReference type="Gene3D" id="3.40.50.720">
    <property type="entry name" value="NAD(P)-binding Rossmann-like Domain"/>
    <property type="match status" value="1"/>
</dbReference>
<name>A1WXM3_HALHL</name>
<dbReference type="HOGENOM" id="CLU_010194_9_1_6"/>
<evidence type="ECO:0000313" key="2">
    <source>
        <dbReference type="Proteomes" id="UP000000647"/>
    </source>
</evidence>